<dbReference type="InterPro" id="IPR015991">
    <property type="entry name" value="TatD/YcfH-like"/>
</dbReference>
<comment type="similarity">
    <text evidence="1">Belongs to the metallo-dependent hydrolases superfamily. TatD-type hydrolase family.</text>
</comment>
<keyword evidence="3" id="KW-0378">Hydrolase</keyword>
<keyword evidence="2 4" id="KW-0479">Metal-binding</keyword>
<name>A0A3E1YA10_9BACT</name>
<dbReference type="NCBIfam" id="TIGR00010">
    <property type="entry name" value="YchF/TatD family DNA exonuclease"/>
    <property type="match status" value="1"/>
</dbReference>
<evidence type="ECO:0000313" key="6">
    <source>
        <dbReference type="Proteomes" id="UP000260644"/>
    </source>
</evidence>
<dbReference type="GO" id="GO:0005829">
    <property type="term" value="C:cytosol"/>
    <property type="evidence" value="ECO:0007669"/>
    <property type="project" value="TreeGrafter"/>
</dbReference>
<evidence type="ECO:0000256" key="2">
    <source>
        <dbReference type="ARBA" id="ARBA00022723"/>
    </source>
</evidence>
<feature type="binding site" evidence="4">
    <location>
        <position position="204"/>
    </location>
    <ligand>
        <name>a divalent metal cation</name>
        <dbReference type="ChEBI" id="CHEBI:60240"/>
        <label>1</label>
    </ligand>
</feature>
<dbReference type="OrthoDB" id="9810005at2"/>
<dbReference type="PANTHER" id="PTHR46124">
    <property type="entry name" value="D-AMINOACYL-TRNA DEACYLASE"/>
    <property type="match status" value="1"/>
</dbReference>
<dbReference type="CDD" id="cd01310">
    <property type="entry name" value="TatD_DNAse"/>
    <property type="match status" value="1"/>
</dbReference>
<dbReference type="FunFam" id="3.20.20.140:FF:000005">
    <property type="entry name" value="TatD family hydrolase"/>
    <property type="match status" value="1"/>
</dbReference>
<keyword evidence="6" id="KW-1185">Reference proteome</keyword>
<reference evidence="5 6" key="1">
    <citation type="submission" date="2018-07" db="EMBL/GenBank/DDBJ databases">
        <title>Chitinophaga K2CV101002-2 sp. nov., isolated from a monsoon evergreen broad-leaved forest soil.</title>
        <authorList>
            <person name="Lv Y."/>
        </authorList>
    </citation>
    <scope>NUCLEOTIDE SEQUENCE [LARGE SCALE GENOMIC DNA]</scope>
    <source>
        <strain evidence="5 6">GDMCC 1.1288</strain>
    </source>
</reference>
<dbReference type="InterPro" id="IPR032466">
    <property type="entry name" value="Metal_Hydrolase"/>
</dbReference>
<sequence>MQWIDTHTHLYSEEFDADRTAMVERAISLGVDQLLLPNIDESSIDVMLALEAQFPGQVHAMMGIHPCYVTAEVDNQLALVKSWFEKRSFKGVGEIGLDFYWDKSLLEQQFKAFRAQLGLARELQLPVSIHSREATREAIDEVKQLQDGNLSGVFHCFSGTLEEAKEIIDLGFYLGIGGVVTFKKSGLDKIIEALPLEHIVLETDSPYLAPVPFRGKRNESSYIPLIGEKIANVKNLKIEEVAVITSSNARKLFKTL</sequence>
<dbReference type="EMBL" id="QPMM01000006">
    <property type="protein sequence ID" value="RFS22584.1"/>
    <property type="molecule type" value="Genomic_DNA"/>
</dbReference>
<dbReference type="GO" id="GO:0004536">
    <property type="term" value="F:DNA nuclease activity"/>
    <property type="evidence" value="ECO:0007669"/>
    <property type="project" value="InterPro"/>
</dbReference>
<dbReference type="Proteomes" id="UP000260644">
    <property type="component" value="Unassembled WGS sequence"/>
</dbReference>
<feature type="binding site" evidence="4">
    <location>
        <position position="9"/>
    </location>
    <ligand>
        <name>a divalent metal cation</name>
        <dbReference type="ChEBI" id="CHEBI:60240"/>
        <label>1</label>
    </ligand>
</feature>
<protein>
    <submittedName>
        <fullName evidence="5">TatD family deoxyribonuclease</fullName>
    </submittedName>
</protein>
<feature type="binding site" evidence="4">
    <location>
        <position position="155"/>
    </location>
    <ligand>
        <name>a divalent metal cation</name>
        <dbReference type="ChEBI" id="CHEBI:60240"/>
        <label>2</label>
    </ligand>
</feature>
<dbReference type="Pfam" id="PF01026">
    <property type="entry name" value="TatD_DNase"/>
    <property type="match status" value="1"/>
</dbReference>
<dbReference type="AlphaFoldDB" id="A0A3E1YA10"/>
<accession>A0A3E1YA10</accession>
<evidence type="ECO:0000256" key="1">
    <source>
        <dbReference type="ARBA" id="ARBA00009275"/>
    </source>
</evidence>
<proteinExistence type="inferred from homology"/>
<dbReference type="Gene3D" id="3.20.20.140">
    <property type="entry name" value="Metal-dependent hydrolases"/>
    <property type="match status" value="1"/>
</dbReference>
<dbReference type="PANTHER" id="PTHR46124:SF4">
    <property type="entry name" value="HYDROLASE TATD"/>
    <property type="match status" value="1"/>
</dbReference>
<organism evidence="5 6">
    <name type="scientific">Chitinophaga silvatica</name>
    <dbReference type="NCBI Taxonomy" id="2282649"/>
    <lineage>
        <taxon>Bacteria</taxon>
        <taxon>Pseudomonadati</taxon>
        <taxon>Bacteroidota</taxon>
        <taxon>Chitinophagia</taxon>
        <taxon>Chitinophagales</taxon>
        <taxon>Chitinophagaceae</taxon>
        <taxon>Chitinophaga</taxon>
    </lineage>
</organism>
<evidence type="ECO:0000313" key="5">
    <source>
        <dbReference type="EMBL" id="RFS22584.1"/>
    </source>
</evidence>
<dbReference type="PIRSF" id="PIRSF005902">
    <property type="entry name" value="DNase_TatD"/>
    <property type="match status" value="1"/>
</dbReference>
<gene>
    <name evidence="5" type="ORF">DVR12_12355</name>
</gene>
<dbReference type="InterPro" id="IPR001130">
    <property type="entry name" value="TatD-like"/>
</dbReference>
<dbReference type="GO" id="GO:0016788">
    <property type="term" value="F:hydrolase activity, acting on ester bonds"/>
    <property type="evidence" value="ECO:0007669"/>
    <property type="project" value="InterPro"/>
</dbReference>
<comment type="caution">
    <text evidence="5">The sequence shown here is derived from an EMBL/GenBank/DDBJ whole genome shotgun (WGS) entry which is preliminary data.</text>
</comment>
<dbReference type="SUPFAM" id="SSF51556">
    <property type="entry name" value="Metallo-dependent hydrolases"/>
    <property type="match status" value="1"/>
</dbReference>
<feature type="binding site" evidence="4">
    <location>
        <position position="7"/>
    </location>
    <ligand>
        <name>a divalent metal cation</name>
        <dbReference type="ChEBI" id="CHEBI:60240"/>
        <label>1</label>
    </ligand>
</feature>
<evidence type="ECO:0000256" key="3">
    <source>
        <dbReference type="ARBA" id="ARBA00022801"/>
    </source>
</evidence>
<dbReference type="GO" id="GO:0046872">
    <property type="term" value="F:metal ion binding"/>
    <property type="evidence" value="ECO:0007669"/>
    <property type="project" value="UniProtKB-KW"/>
</dbReference>
<dbReference type="RefSeq" id="WP_116975978.1">
    <property type="nucleotide sequence ID" value="NZ_QPMM01000006.1"/>
</dbReference>
<feature type="binding site" evidence="4">
    <location>
        <position position="130"/>
    </location>
    <ligand>
        <name>a divalent metal cation</name>
        <dbReference type="ChEBI" id="CHEBI:60240"/>
        <label>2</label>
    </ligand>
</feature>
<feature type="binding site" evidence="4">
    <location>
        <position position="94"/>
    </location>
    <ligand>
        <name>a divalent metal cation</name>
        <dbReference type="ChEBI" id="CHEBI:60240"/>
        <label>1</label>
    </ligand>
</feature>
<evidence type="ECO:0000256" key="4">
    <source>
        <dbReference type="PIRSR" id="PIRSR005902-1"/>
    </source>
</evidence>